<keyword evidence="5" id="KW-0812">Transmembrane</keyword>
<dbReference type="Gene3D" id="2.40.480.10">
    <property type="entry name" value="Allene oxide cyclase-like"/>
    <property type="match status" value="1"/>
</dbReference>
<protein>
    <recommendedName>
        <fullName evidence="4">Dirigent protein</fullName>
    </recommendedName>
</protein>
<evidence type="ECO:0000256" key="3">
    <source>
        <dbReference type="ARBA" id="ARBA00022525"/>
    </source>
</evidence>
<keyword evidence="4" id="KW-0052">Apoplast</keyword>
<comment type="function">
    <text evidence="4">Dirigent proteins impart stereoselectivity on the phenoxy radical-coupling reaction, yielding optically active lignans from two molecules of coniferyl alcohol in the biosynthesis of lignans, flavonolignans, and alkaloids and thus plays a central role in plant secondary metabolism.</text>
</comment>
<reference evidence="7" key="1">
    <citation type="submission" date="2016-04" db="EMBL/GenBank/DDBJ databases">
        <title>Cephalotus genome sequencing.</title>
        <authorList>
            <person name="Fukushima K."/>
            <person name="Hasebe M."/>
            <person name="Fang X."/>
        </authorList>
    </citation>
    <scope>NUCLEOTIDE SEQUENCE [LARGE SCALE GENOMIC DNA]</scope>
    <source>
        <strain evidence="7">cv. St1</strain>
    </source>
</reference>
<evidence type="ECO:0000256" key="2">
    <source>
        <dbReference type="ARBA" id="ARBA00011738"/>
    </source>
</evidence>
<comment type="subcellular location">
    <subcellularLocation>
        <location evidence="4">Secreted</location>
        <location evidence="4">Extracellular space</location>
        <location evidence="4">Apoplast</location>
    </subcellularLocation>
</comment>
<evidence type="ECO:0000256" key="1">
    <source>
        <dbReference type="ARBA" id="ARBA00010746"/>
    </source>
</evidence>
<comment type="subunit">
    <text evidence="2 4">Homodimer.</text>
</comment>
<dbReference type="InterPro" id="IPR044859">
    <property type="entry name" value="Allene_oxi_cyc_Dirigent"/>
</dbReference>
<evidence type="ECO:0000256" key="4">
    <source>
        <dbReference type="RuleBase" id="RU363099"/>
    </source>
</evidence>
<dbReference type="EMBL" id="BDDD01000845">
    <property type="protein sequence ID" value="GAV70852.1"/>
    <property type="molecule type" value="Genomic_DNA"/>
</dbReference>
<dbReference type="InterPro" id="IPR004265">
    <property type="entry name" value="Dirigent"/>
</dbReference>
<organism evidence="6 7">
    <name type="scientific">Cephalotus follicularis</name>
    <name type="common">Albany pitcher plant</name>
    <dbReference type="NCBI Taxonomy" id="3775"/>
    <lineage>
        <taxon>Eukaryota</taxon>
        <taxon>Viridiplantae</taxon>
        <taxon>Streptophyta</taxon>
        <taxon>Embryophyta</taxon>
        <taxon>Tracheophyta</taxon>
        <taxon>Spermatophyta</taxon>
        <taxon>Magnoliopsida</taxon>
        <taxon>eudicotyledons</taxon>
        <taxon>Gunneridae</taxon>
        <taxon>Pentapetalae</taxon>
        <taxon>rosids</taxon>
        <taxon>fabids</taxon>
        <taxon>Oxalidales</taxon>
        <taxon>Cephalotaceae</taxon>
        <taxon>Cephalotus</taxon>
    </lineage>
</organism>
<dbReference type="GO" id="GO:0048046">
    <property type="term" value="C:apoplast"/>
    <property type="evidence" value="ECO:0007669"/>
    <property type="project" value="UniProtKB-SubCell"/>
</dbReference>
<dbReference type="PANTHER" id="PTHR21495">
    <property type="entry name" value="NUCLEOPORIN-RELATED"/>
    <property type="match status" value="1"/>
</dbReference>
<keyword evidence="7" id="KW-1185">Reference proteome</keyword>
<comment type="similarity">
    <text evidence="1 4">Belongs to the plant dirigent protein family.</text>
</comment>
<gene>
    <name evidence="6" type="ORF">CFOL_v3_14350</name>
</gene>
<keyword evidence="5" id="KW-0472">Membrane</keyword>
<evidence type="ECO:0000313" key="7">
    <source>
        <dbReference type="Proteomes" id="UP000187406"/>
    </source>
</evidence>
<dbReference type="Proteomes" id="UP000187406">
    <property type="component" value="Unassembled WGS sequence"/>
</dbReference>
<dbReference type="Pfam" id="PF03018">
    <property type="entry name" value="Dirigent"/>
    <property type="match status" value="1"/>
</dbReference>
<keyword evidence="3 4" id="KW-0964">Secreted</keyword>
<comment type="caution">
    <text evidence="6">The sequence shown here is derived from an EMBL/GenBank/DDBJ whole genome shotgun (WGS) entry which is preliminary data.</text>
</comment>
<dbReference type="GO" id="GO:0009699">
    <property type="term" value="P:phenylpropanoid biosynthetic process"/>
    <property type="evidence" value="ECO:0007669"/>
    <property type="project" value="UniProtKB-ARBA"/>
</dbReference>
<name>A0A1Q3BSG9_CEPFO</name>
<evidence type="ECO:0000313" key="6">
    <source>
        <dbReference type="EMBL" id="GAV70852.1"/>
    </source>
</evidence>
<keyword evidence="5" id="KW-1133">Transmembrane helix</keyword>
<dbReference type="OrthoDB" id="1928589at2759"/>
<dbReference type="InParanoid" id="A0A1Q3BSG9"/>
<sequence>MSPFNLTTNLFTIIFSLTLLYVKYILPKHDPQGPKQTNLVFYVHDHDYFPGHGINTSANTVDGKSGPACSILPFGTVTVVDDIVTEGPSIESKEIGRAQGLYINSQLDGKGFLYMVFSIIFTDGEFKGSSLEIQGADVMSMKEREFGVVSGTGYFRFVKGYGIKTTQFMDIPNLRVITKLNIIYKEQVQ</sequence>
<proteinExistence type="inferred from homology"/>
<feature type="transmembrane region" description="Helical" evidence="5">
    <location>
        <begin position="6"/>
        <end position="26"/>
    </location>
</feature>
<accession>A0A1Q3BSG9</accession>
<dbReference type="STRING" id="3775.A0A1Q3BSG9"/>
<dbReference type="AlphaFoldDB" id="A0A1Q3BSG9"/>
<evidence type="ECO:0000256" key="5">
    <source>
        <dbReference type="SAM" id="Phobius"/>
    </source>
</evidence>